<evidence type="ECO:0000256" key="2">
    <source>
        <dbReference type="SAM" id="Phobius"/>
    </source>
</evidence>
<evidence type="ECO:0000313" key="4">
    <source>
        <dbReference type="Proteomes" id="UP000245119"/>
    </source>
</evidence>
<accession>A0A2T7NI79</accession>
<evidence type="ECO:0000313" key="3">
    <source>
        <dbReference type="EMBL" id="PVD20883.1"/>
    </source>
</evidence>
<feature type="transmembrane region" description="Helical" evidence="2">
    <location>
        <begin position="12"/>
        <end position="45"/>
    </location>
</feature>
<sequence length="85" mass="9426">MTTFRVSQGLGLLVSFIVSIFTRSLVTSLYVALPLHVLGFLGLILTSNELTSRQRSQHRDNARQHSPTTSDSREHSDYHNIGGDA</sequence>
<reference evidence="3 4" key="1">
    <citation type="submission" date="2018-04" db="EMBL/GenBank/DDBJ databases">
        <title>The genome of golden apple snail Pomacea canaliculata provides insight into stress tolerance and invasive adaptation.</title>
        <authorList>
            <person name="Liu C."/>
            <person name="Liu B."/>
            <person name="Ren Y."/>
            <person name="Zhang Y."/>
            <person name="Wang H."/>
            <person name="Li S."/>
            <person name="Jiang F."/>
            <person name="Yin L."/>
            <person name="Zhang G."/>
            <person name="Qian W."/>
            <person name="Fan W."/>
        </authorList>
    </citation>
    <scope>NUCLEOTIDE SEQUENCE [LARGE SCALE GENOMIC DNA]</scope>
    <source>
        <strain evidence="3">SZHN2017</strain>
        <tissue evidence="3">Muscle</tissue>
    </source>
</reference>
<comment type="caution">
    <text evidence="3">The sequence shown here is derived from an EMBL/GenBank/DDBJ whole genome shotgun (WGS) entry which is preliminary data.</text>
</comment>
<dbReference type="EMBL" id="PZQS01000012">
    <property type="protein sequence ID" value="PVD20883.1"/>
    <property type="molecule type" value="Genomic_DNA"/>
</dbReference>
<feature type="region of interest" description="Disordered" evidence="1">
    <location>
        <begin position="52"/>
        <end position="85"/>
    </location>
</feature>
<keyword evidence="4" id="KW-1185">Reference proteome</keyword>
<dbReference type="Proteomes" id="UP000245119">
    <property type="component" value="Linkage Group LG12"/>
</dbReference>
<proteinExistence type="predicted"/>
<evidence type="ECO:0000256" key="1">
    <source>
        <dbReference type="SAM" id="MobiDB-lite"/>
    </source>
</evidence>
<name>A0A2T7NI79_POMCA</name>
<keyword evidence="2" id="KW-1133">Transmembrane helix</keyword>
<dbReference type="AlphaFoldDB" id="A0A2T7NI79"/>
<keyword evidence="2" id="KW-0472">Membrane</keyword>
<organism evidence="3 4">
    <name type="scientific">Pomacea canaliculata</name>
    <name type="common">Golden apple snail</name>
    <dbReference type="NCBI Taxonomy" id="400727"/>
    <lineage>
        <taxon>Eukaryota</taxon>
        <taxon>Metazoa</taxon>
        <taxon>Spiralia</taxon>
        <taxon>Lophotrochozoa</taxon>
        <taxon>Mollusca</taxon>
        <taxon>Gastropoda</taxon>
        <taxon>Caenogastropoda</taxon>
        <taxon>Architaenioglossa</taxon>
        <taxon>Ampullarioidea</taxon>
        <taxon>Ampullariidae</taxon>
        <taxon>Pomacea</taxon>
    </lineage>
</organism>
<gene>
    <name evidence="3" type="ORF">C0Q70_19046</name>
</gene>
<keyword evidence="2" id="KW-0812">Transmembrane</keyword>
<protein>
    <submittedName>
        <fullName evidence="3">Uncharacterized protein</fullName>
    </submittedName>
</protein>
<dbReference type="OrthoDB" id="78663at2759"/>